<evidence type="ECO:0000256" key="6">
    <source>
        <dbReference type="ARBA" id="ARBA00023136"/>
    </source>
</evidence>
<feature type="transmembrane region" description="Helical" evidence="7">
    <location>
        <begin position="155"/>
        <end position="176"/>
    </location>
</feature>
<dbReference type="GO" id="GO:0016020">
    <property type="term" value="C:membrane"/>
    <property type="evidence" value="ECO:0007669"/>
    <property type="project" value="UniProtKB-SubCell"/>
</dbReference>
<dbReference type="AlphaFoldDB" id="A4IJP8"/>
<feature type="transmembrane region" description="Helical" evidence="7">
    <location>
        <begin position="196"/>
        <end position="215"/>
    </location>
</feature>
<gene>
    <name evidence="9" type="ordered locus">GTNG_0168</name>
</gene>
<sequence length="471" mass="51600">MPPAQELKRELKSRHLFMIALGGVIGTGLFLGSGYTIHEAGPGGAIAAYLFGGFVMYLTMLSLGELAVRIPDAGSYQTYATKFISPAAGFCIGWLSWLNWSVTVGIELLTVSILMKRWFPDVPTWVFCAVFALLLFLVNALSVKGFAEVEFWFSSVKVLTVIAFIVLGLAAMFGIVHMKSGQPAPFFSNFTDHGGLFPNGFWAIFTTMILVNFSFQGTELVGVAAGESREPEKTVPIALRNTVWRILIFFVLAIFVLAGLFPWEKAGVVESPFVVVFDNIGIPYAADIMNFVIITAVLSVANSGLYATSRVLWSMSRQGMVTPFFSKLSKRGVPINALIASIAIGCLSLLCSAYAEDTVYVWLTAIAGFGAVTVWASIALSSYLGRKAFLREGGDVRDLKYRTPLYPFVPLAAFILNMAIIVGLAFIPDQRIALYCGIPFLLVCYAYYHLVAKKRIHLQRTEEEVELKAAK</sequence>
<keyword evidence="5 7" id="KW-1133">Transmembrane helix</keyword>
<dbReference type="EMBL" id="CP000557">
    <property type="protein sequence ID" value="ABO65552.1"/>
    <property type="molecule type" value="Genomic_DNA"/>
</dbReference>
<keyword evidence="4" id="KW-0029">Amino-acid transport</keyword>
<dbReference type="GO" id="GO:0006865">
    <property type="term" value="P:amino acid transport"/>
    <property type="evidence" value="ECO:0007669"/>
    <property type="project" value="UniProtKB-KW"/>
</dbReference>
<evidence type="ECO:0000313" key="9">
    <source>
        <dbReference type="EMBL" id="ABO65552.1"/>
    </source>
</evidence>
<dbReference type="PROSITE" id="PS00218">
    <property type="entry name" value="AMINO_ACID_PERMEASE_1"/>
    <property type="match status" value="1"/>
</dbReference>
<feature type="transmembrane region" description="Helical" evidence="7">
    <location>
        <begin position="288"/>
        <end position="313"/>
    </location>
</feature>
<keyword evidence="6 7" id="KW-0472">Membrane</keyword>
<dbReference type="Pfam" id="PF00324">
    <property type="entry name" value="AA_permease"/>
    <property type="match status" value="1"/>
</dbReference>
<feature type="transmembrane region" description="Helical" evidence="7">
    <location>
        <begin position="405"/>
        <end position="426"/>
    </location>
</feature>
<dbReference type="HOGENOM" id="CLU_007946_9_3_9"/>
<feature type="transmembrane region" description="Helical" evidence="7">
    <location>
        <begin position="122"/>
        <end position="143"/>
    </location>
</feature>
<dbReference type="Gene3D" id="1.20.1740.10">
    <property type="entry name" value="Amino acid/polyamine transporter I"/>
    <property type="match status" value="1"/>
</dbReference>
<evidence type="ECO:0000256" key="2">
    <source>
        <dbReference type="ARBA" id="ARBA00022448"/>
    </source>
</evidence>
<comment type="subcellular location">
    <subcellularLocation>
        <location evidence="1">Membrane</location>
        <topology evidence="1">Multi-pass membrane protein</topology>
    </subcellularLocation>
</comment>
<dbReference type="Proteomes" id="UP000001578">
    <property type="component" value="Chromosome"/>
</dbReference>
<feature type="transmembrane region" description="Helical" evidence="7">
    <location>
        <begin position="243"/>
        <end position="263"/>
    </location>
</feature>
<evidence type="ECO:0000259" key="8">
    <source>
        <dbReference type="Pfam" id="PF00324"/>
    </source>
</evidence>
<organism evidence="9 10">
    <name type="scientific">Geobacillus thermodenitrificans (strain NG80-2)</name>
    <dbReference type="NCBI Taxonomy" id="420246"/>
    <lineage>
        <taxon>Bacteria</taxon>
        <taxon>Bacillati</taxon>
        <taxon>Bacillota</taxon>
        <taxon>Bacilli</taxon>
        <taxon>Bacillales</taxon>
        <taxon>Anoxybacillaceae</taxon>
        <taxon>Geobacillus</taxon>
    </lineage>
</organism>
<dbReference type="PIRSF" id="PIRSF006060">
    <property type="entry name" value="AA_transporter"/>
    <property type="match status" value="1"/>
</dbReference>
<feature type="transmembrane region" description="Helical" evidence="7">
    <location>
        <begin position="432"/>
        <end position="450"/>
    </location>
</feature>
<proteinExistence type="predicted"/>
<feature type="transmembrane region" description="Helical" evidence="7">
    <location>
        <begin position="333"/>
        <end position="355"/>
    </location>
</feature>
<evidence type="ECO:0000256" key="4">
    <source>
        <dbReference type="ARBA" id="ARBA00022970"/>
    </source>
</evidence>
<feature type="transmembrane region" description="Helical" evidence="7">
    <location>
        <begin position="16"/>
        <end position="37"/>
    </location>
</feature>
<evidence type="ECO:0000256" key="1">
    <source>
        <dbReference type="ARBA" id="ARBA00004141"/>
    </source>
</evidence>
<dbReference type="PANTHER" id="PTHR43495:SF5">
    <property type="entry name" value="GAMMA-AMINOBUTYRIC ACID PERMEASE"/>
    <property type="match status" value="1"/>
</dbReference>
<feature type="domain" description="Amino acid permease/ SLC12A" evidence="8">
    <location>
        <begin position="15"/>
        <end position="456"/>
    </location>
</feature>
<evidence type="ECO:0000256" key="7">
    <source>
        <dbReference type="SAM" id="Phobius"/>
    </source>
</evidence>
<dbReference type="GO" id="GO:0055085">
    <property type="term" value="P:transmembrane transport"/>
    <property type="evidence" value="ECO:0007669"/>
    <property type="project" value="InterPro"/>
</dbReference>
<protein>
    <submittedName>
        <fullName evidence="9">Amino acid permease family protein</fullName>
    </submittedName>
</protein>
<feature type="transmembrane region" description="Helical" evidence="7">
    <location>
        <begin position="83"/>
        <end position="102"/>
    </location>
</feature>
<dbReference type="RefSeq" id="WP_011886649.1">
    <property type="nucleotide sequence ID" value="NC_009328.1"/>
</dbReference>
<dbReference type="FunFam" id="1.20.1740.10:FF:000001">
    <property type="entry name" value="Amino acid permease"/>
    <property type="match status" value="1"/>
</dbReference>
<name>A4IJP8_GEOTN</name>
<feature type="transmembrane region" description="Helical" evidence="7">
    <location>
        <begin position="361"/>
        <end position="384"/>
    </location>
</feature>
<dbReference type="InterPro" id="IPR004841">
    <property type="entry name" value="AA-permease/SLC12A_dom"/>
</dbReference>
<keyword evidence="3 7" id="KW-0812">Transmembrane</keyword>
<feature type="transmembrane region" description="Helical" evidence="7">
    <location>
        <begin position="43"/>
        <end position="63"/>
    </location>
</feature>
<dbReference type="PANTHER" id="PTHR43495">
    <property type="entry name" value="GABA PERMEASE"/>
    <property type="match status" value="1"/>
</dbReference>
<dbReference type="eggNOG" id="COG0833">
    <property type="taxonomic scope" value="Bacteria"/>
</dbReference>
<dbReference type="InterPro" id="IPR004840">
    <property type="entry name" value="Amino_acid_permease_CS"/>
</dbReference>
<reference evidence="9 10" key="1">
    <citation type="journal article" date="2007" name="Proc. Natl. Acad. Sci. U.S.A.">
        <title>Genome and proteome of long-chain alkane degrading Geobacillus thermodenitrificans NG80-2 isolated from a deep-subsurface oil reservoir.</title>
        <authorList>
            <person name="Feng L."/>
            <person name="Wang W."/>
            <person name="Cheng J."/>
            <person name="Ren Y."/>
            <person name="Zhao G."/>
            <person name="Gao C."/>
            <person name="Tang Y."/>
            <person name="Liu X."/>
            <person name="Han W."/>
            <person name="Peng X."/>
            <person name="Liu R."/>
            <person name="Wang L."/>
        </authorList>
    </citation>
    <scope>NUCLEOTIDE SEQUENCE [LARGE SCALE GENOMIC DNA]</scope>
    <source>
        <strain evidence="9 10">NG80-2</strain>
    </source>
</reference>
<keyword evidence="2" id="KW-0813">Transport</keyword>
<accession>A4IJP8</accession>
<evidence type="ECO:0000313" key="10">
    <source>
        <dbReference type="Proteomes" id="UP000001578"/>
    </source>
</evidence>
<evidence type="ECO:0000256" key="5">
    <source>
        <dbReference type="ARBA" id="ARBA00022989"/>
    </source>
</evidence>
<dbReference type="KEGG" id="gtn:GTNG_0168"/>
<evidence type="ECO:0000256" key="3">
    <source>
        <dbReference type="ARBA" id="ARBA00022692"/>
    </source>
</evidence>